<dbReference type="AlphaFoldDB" id="A0A238F7L8"/>
<organism evidence="1 2">
    <name type="scientific">Microbotryum intermedium</name>
    <dbReference type="NCBI Taxonomy" id="269621"/>
    <lineage>
        <taxon>Eukaryota</taxon>
        <taxon>Fungi</taxon>
        <taxon>Dikarya</taxon>
        <taxon>Basidiomycota</taxon>
        <taxon>Pucciniomycotina</taxon>
        <taxon>Microbotryomycetes</taxon>
        <taxon>Microbotryales</taxon>
        <taxon>Microbotryaceae</taxon>
        <taxon>Microbotryum</taxon>
    </lineage>
</organism>
<dbReference type="STRING" id="269621.A0A238F7L8"/>
<protein>
    <submittedName>
        <fullName evidence="1">BQ2448_1256 protein</fullName>
    </submittedName>
</protein>
<sequence length="65" mass="7653">MVSRDLHTMYDNFDWAFYPLGVRGGRFVVHMFQPLTRYQVLCHGLLIERTNFYTSNDADLPEPIS</sequence>
<accession>A0A238F7L8</accession>
<dbReference type="EMBL" id="FMSP01000005">
    <property type="protein sequence ID" value="SCV69862.1"/>
    <property type="molecule type" value="Genomic_DNA"/>
</dbReference>
<evidence type="ECO:0000313" key="2">
    <source>
        <dbReference type="Proteomes" id="UP000198372"/>
    </source>
</evidence>
<name>A0A238F7L8_9BASI</name>
<dbReference type="Proteomes" id="UP000198372">
    <property type="component" value="Unassembled WGS sequence"/>
</dbReference>
<proteinExistence type="predicted"/>
<reference evidence="2" key="1">
    <citation type="submission" date="2016-09" db="EMBL/GenBank/DDBJ databases">
        <authorList>
            <person name="Jeantristanb JTB J.-T."/>
            <person name="Ricardo R."/>
        </authorList>
    </citation>
    <scope>NUCLEOTIDE SEQUENCE [LARGE SCALE GENOMIC DNA]</scope>
</reference>
<keyword evidence="2" id="KW-1185">Reference proteome</keyword>
<gene>
    <name evidence="1" type="ORF">BQ2448_1256</name>
</gene>
<evidence type="ECO:0000313" key="1">
    <source>
        <dbReference type="EMBL" id="SCV69862.1"/>
    </source>
</evidence>